<sequence length="1004" mass="112880">MSSSTSEKLLSPKPAVNYAGEEKDFTIWDANRETLKRLFLTEKCTLKTVKRRMETEHDFPVFPLIHYETTLRDRYHFRKNLKASDWPSIGYHVEKRRLRGKPSRVYLGGILQDQRKVEKEIRRYNKRSILQDQIRRHSECYGSSPGVDLSIKQRIDVTPPLCQNISIRTPSPELRRNETAVVKRISVVEMAIRSELIDTLRLQSPFNQFISILMEQIMPSASVTFAAEIAQRLSVSSMEISPSLREGPGFALLSQACFILSNDLDRESIFTKALLKWIGASSELHVLRSFFSIKSPTIKAIWDILYTASINLRELRAYDILVELGLSMDKGRWVTGRLSCLIDAVNMQAMERVKELLENPDINPNLQILCAEIPGLHIYLDVTYVGPLAMAALRCNADIIKILLERGIDVNAKSTLYRHNQVLSPLFAVLEHLRACRYGEEGSPSTSAMRCIYDLLKAGSNVDVYQSYGSSGSRSCRCGWDDPGVPLWLIDHAWVHVQGEGNLLTILSEKSSKMKREITVVGVCLEANRGHEYLQQYLTSRQWADGADRKSLFQIAISEAAARGLSEAVRCLLQLGVDPNVTDIEDEQTLKYPHYLTWLPVVRAVHGEHYHILIILKDSGAYFPPAPIIKQIFDRPHAVSMTAAHSLVEFFRLDIETNGQILIFLFLQWASRDYAPICAKVCDIAWFSGTPRLIEFKFLVSRGYHIHSKLAYDYDCHSPSPSLTTTTGGPHSLSRSSMLGDALASYSFDRLAIVDYLLEQGASTENVREHFHLLESVFIIPDESQPWRWSRGAGVDERDRDTIKLFKKFFYADHLGNGPPRGELSSSVLMRLLHYQADDSLIFQVIDVTRDINEGAMGSTPLMKAIGTRRLAIAKHLLDRGAKVNHPPYLGDPKEYLLSPTALHIAAGHGRLNVVALLLKYGANINANYHCAGGKPYTTPLDYAAMCGRLDIVHLLRGLGAKSYFQGRTGVDGAISHARECGYYAIAEFLLSEVGGKGTTDPHT</sequence>
<dbReference type="PROSITE" id="PS50088">
    <property type="entry name" value="ANK_REPEAT"/>
    <property type="match status" value="3"/>
</dbReference>
<evidence type="ECO:0000259" key="4">
    <source>
        <dbReference type="Pfam" id="PF14420"/>
    </source>
</evidence>
<feature type="repeat" description="ANK" evidence="3">
    <location>
        <begin position="387"/>
        <end position="415"/>
    </location>
</feature>
<dbReference type="InterPro" id="IPR025676">
    <property type="entry name" value="Clr5_dom"/>
</dbReference>
<evidence type="ECO:0000313" key="6">
    <source>
        <dbReference type="Proteomes" id="UP000481858"/>
    </source>
</evidence>
<dbReference type="OrthoDB" id="539213at2759"/>
<dbReference type="Pfam" id="PF14420">
    <property type="entry name" value="Clr5"/>
    <property type="match status" value="1"/>
</dbReference>
<dbReference type="PANTHER" id="PTHR24198:SF165">
    <property type="entry name" value="ANKYRIN REPEAT-CONTAINING PROTEIN-RELATED"/>
    <property type="match status" value="1"/>
</dbReference>
<evidence type="ECO:0000256" key="1">
    <source>
        <dbReference type="ARBA" id="ARBA00022737"/>
    </source>
</evidence>
<dbReference type="InterPro" id="IPR002110">
    <property type="entry name" value="Ankyrin_rpt"/>
</dbReference>
<feature type="repeat" description="ANK" evidence="3">
    <location>
        <begin position="857"/>
        <end position="889"/>
    </location>
</feature>
<feature type="domain" description="Clr5" evidence="4">
    <location>
        <begin position="28"/>
        <end position="60"/>
    </location>
</feature>
<comment type="caution">
    <text evidence="5">The sequence shown here is derived from an EMBL/GenBank/DDBJ whole genome shotgun (WGS) entry which is preliminary data.</text>
</comment>
<accession>A0A7C8N3E7</accession>
<organism evidence="5 6">
    <name type="scientific">Xylaria multiplex</name>
    <dbReference type="NCBI Taxonomy" id="323545"/>
    <lineage>
        <taxon>Eukaryota</taxon>
        <taxon>Fungi</taxon>
        <taxon>Dikarya</taxon>
        <taxon>Ascomycota</taxon>
        <taxon>Pezizomycotina</taxon>
        <taxon>Sordariomycetes</taxon>
        <taxon>Xylariomycetidae</taxon>
        <taxon>Xylariales</taxon>
        <taxon>Xylariaceae</taxon>
        <taxon>Xylaria</taxon>
    </lineage>
</organism>
<dbReference type="Pfam" id="PF12796">
    <property type="entry name" value="Ank_2"/>
    <property type="match status" value="1"/>
</dbReference>
<keyword evidence="2 3" id="KW-0040">ANK repeat</keyword>
<dbReference type="SUPFAM" id="SSF48403">
    <property type="entry name" value="Ankyrin repeat"/>
    <property type="match status" value="1"/>
</dbReference>
<dbReference type="EMBL" id="WUBL01000069">
    <property type="protein sequence ID" value="KAF2967376.1"/>
    <property type="molecule type" value="Genomic_DNA"/>
</dbReference>
<evidence type="ECO:0000313" key="5">
    <source>
        <dbReference type="EMBL" id="KAF2967376.1"/>
    </source>
</evidence>
<keyword evidence="1" id="KW-0677">Repeat</keyword>
<dbReference type="InterPro" id="IPR036770">
    <property type="entry name" value="Ankyrin_rpt-contain_sf"/>
</dbReference>
<protein>
    <recommendedName>
        <fullName evidence="4">Clr5 domain-containing protein</fullName>
    </recommendedName>
</protein>
<dbReference type="PANTHER" id="PTHR24198">
    <property type="entry name" value="ANKYRIN REPEAT AND PROTEIN KINASE DOMAIN-CONTAINING PROTEIN"/>
    <property type="match status" value="1"/>
</dbReference>
<evidence type="ECO:0000256" key="2">
    <source>
        <dbReference type="ARBA" id="ARBA00023043"/>
    </source>
</evidence>
<dbReference type="AlphaFoldDB" id="A0A7C8N3E7"/>
<feature type="repeat" description="ANK" evidence="3">
    <location>
        <begin position="898"/>
        <end position="930"/>
    </location>
</feature>
<dbReference type="Gene3D" id="1.25.40.20">
    <property type="entry name" value="Ankyrin repeat-containing domain"/>
    <property type="match status" value="2"/>
</dbReference>
<dbReference type="PROSITE" id="PS50297">
    <property type="entry name" value="ANK_REP_REGION"/>
    <property type="match status" value="3"/>
</dbReference>
<name>A0A7C8N3E7_9PEZI</name>
<evidence type="ECO:0000256" key="3">
    <source>
        <dbReference type="PROSITE-ProRule" id="PRU00023"/>
    </source>
</evidence>
<dbReference type="Proteomes" id="UP000481858">
    <property type="component" value="Unassembled WGS sequence"/>
</dbReference>
<proteinExistence type="predicted"/>
<reference evidence="5 6" key="1">
    <citation type="submission" date="2019-12" db="EMBL/GenBank/DDBJ databases">
        <title>Draft genome sequence of the ascomycete Xylaria multiplex DSM 110363.</title>
        <authorList>
            <person name="Buettner E."/>
            <person name="Kellner H."/>
        </authorList>
    </citation>
    <scope>NUCLEOTIDE SEQUENCE [LARGE SCALE GENOMIC DNA]</scope>
    <source>
        <strain evidence="5 6">DSM 110363</strain>
    </source>
</reference>
<gene>
    <name evidence="5" type="ORF">GQX73_g6210</name>
</gene>
<keyword evidence="6" id="KW-1185">Reference proteome</keyword>
<dbReference type="InParanoid" id="A0A7C8N3E7"/>
<dbReference type="SMART" id="SM00248">
    <property type="entry name" value="ANK"/>
    <property type="match status" value="8"/>
</dbReference>